<dbReference type="InterPro" id="IPR018244">
    <property type="entry name" value="Allrgn_V5/Tpx1_CS"/>
</dbReference>
<dbReference type="InterPro" id="IPR001283">
    <property type="entry name" value="CRISP-related"/>
</dbReference>
<protein>
    <recommendedName>
        <fullName evidence="2">SCP domain-containing protein</fullName>
    </recommendedName>
</protein>
<dbReference type="AlphaFoldDB" id="A0A4Z0YUB9"/>
<accession>A0A4Z0YUB9</accession>
<dbReference type="GO" id="GO:0005576">
    <property type="term" value="C:extracellular region"/>
    <property type="evidence" value="ECO:0007669"/>
    <property type="project" value="InterPro"/>
</dbReference>
<evidence type="ECO:0000256" key="1">
    <source>
        <dbReference type="SAM" id="SignalP"/>
    </source>
</evidence>
<comment type="caution">
    <text evidence="3">The sequence shown here is derived from an EMBL/GenBank/DDBJ whole genome shotgun (WGS) entry which is preliminary data.</text>
</comment>
<dbReference type="STRING" id="37992.A0A4Z0YUB9"/>
<name>A0A4Z0YUB9_9PEZI</name>
<dbReference type="OrthoDB" id="337038at2759"/>
<gene>
    <name evidence="3" type="ORF">E0Z10_g6705</name>
</gene>
<dbReference type="PRINTS" id="PR00837">
    <property type="entry name" value="V5TPXLIKE"/>
</dbReference>
<sequence length="213" mass="22825">MAKTPRIPEAKGPGTLFQFSIFTTLVLLTHPGFSQKTTTRVVTVAAAIPSTVPEFIHDETFTSAILNSTNVYRAAHNASDVVWNRTLEAFASDYLDEVVGTGCKFAHSGGPYGENLALGYPNATASVEAWGDEGGKYNFRKPRFSEATGHFTQLVWKNTTDVGAGGCFAAGEGGILSVSIGRVGMLLARSRTRSINLKIQPPGFALDGWVLPR</sequence>
<evidence type="ECO:0000259" key="2">
    <source>
        <dbReference type="SMART" id="SM00198"/>
    </source>
</evidence>
<dbReference type="InterPro" id="IPR014044">
    <property type="entry name" value="CAP_dom"/>
</dbReference>
<dbReference type="Pfam" id="PF00188">
    <property type="entry name" value="CAP"/>
    <property type="match status" value="1"/>
</dbReference>
<dbReference type="InterPro" id="IPR035940">
    <property type="entry name" value="CAP_sf"/>
</dbReference>
<dbReference type="PANTHER" id="PTHR10334">
    <property type="entry name" value="CYSTEINE-RICH SECRETORY PROTEIN-RELATED"/>
    <property type="match status" value="1"/>
</dbReference>
<dbReference type="SUPFAM" id="SSF55797">
    <property type="entry name" value="PR-1-like"/>
    <property type="match status" value="1"/>
</dbReference>
<feature type="domain" description="SCP" evidence="2">
    <location>
        <begin position="60"/>
        <end position="188"/>
    </location>
</feature>
<dbReference type="PROSITE" id="PS01009">
    <property type="entry name" value="CRISP_1"/>
    <property type="match status" value="1"/>
</dbReference>
<keyword evidence="4" id="KW-1185">Reference proteome</keyword>
<dbReference type="Gene3D" id="3.40.33.10">
    <property type="entry name" value="CAP"/>
    <property type="match status" value="1"/>
</dbReference>
<keyword evidence="1" id="KW-0732">Signal</keyword>
<organism evidence="3 4">
    <name type="scientific">Xylaria hypoxylon</name>
    <dbReference type="NCBI Taxonomy" id="37992"/>
    <lineage>
        <taxon>Eukaryota</taxon>
        <taxon>Fungi</taxon>
        <taxon>Dikarya</taxon>
        <taxon>Ascomycota</taxon>
        <taxon>Pezizomycotina</taxon>
        <taxon>Sordariomycetes</taxon>
        <taxon>Xylariomycetidae</taxon>
        <taxon>Xylariales</taxon>
        <taxon>Xylariaceae</taxon>
        <taxon>Xylaria</taxon>
    </lineage>
</organism>
<dbReference type="EMBL" id="SKBN01000143">
    <property type="protein sequence ID" value="TGJ82063.1"/>
    <property type="molecule type" value="Genomic_DNA"/>
</dbReference>
<feature type="signal peptide" evidence="1">
    <location>
        <begin position="1"/>
        <end position="34"/>
    </location>
</feature>
<evidence type="ECO:0000313" key="4">
    <source>
        <dbReference type="Proteomes" id="UP000297716"/>
    </source>
</evidence>
<dbReference type="SMART" id="SM00198">
    <property type="entry name" value="SCP"/>
    <property type="match status" value="1"/>
</dbReference>
<dbReference type="Proteomes" id="UP000297716">
    <property type="component" value="Unassembled WGS sequence"/>
</dbReference>
<evidence type="ECO:0000313" key="3">
    <source>
        <dbReference type="EMBL" id="TGJ82063.1"/>
    </source>
</evidence>
<reference evidence="3 4" key="1">
    <citation type="submission" date="2019-03" db="EMBL/GenBank/DDBJ databases">
        <title>Draft genome sequence of Xylaria hypoxylon DSM 108379, a ubiquitous saprotrophic-parasitic fungi on hardwood.</title>
        <authorList>
            <person name="Buettner E."/>
            <person name="Leonhardt S."/>
            <person name="Gebauer A.M."/>
            <person name="Liers C."/>
            <person name="Hofrichter M."/>
            <person name="Kellner H."/>
        </authorList>
    </citation>
    <scope>NUCLEOTIDE SEQUENCE [LARGE SCALE GENOMIC DNA]</scope>
    <source>
        <strain evidence="3 4">DSM 108379</strain>
    </source>
</reference>
<feature type="chain" id="PRO_5021267433" description="SCP domain-containing protein" evidence="1">
    <location>
        <begin position="35"/>
        <end position="213"/>
    </location>
</feature>
<proteinExistence type="predicted"/>